<dbReference type="KEGG" id="vg:5950925"/>
<keyword evidence="2" id="KW-1185">Reference proteome</keyword>
<reference evidence="1 2" key="1">
    <citation type="journal article" date="2007" name="J. Virol. Methods">
        <title>Development of a non-destructive PCR method for detection of the salivary gland hypertrophy virus (SGHV) in tsetse flies.</title>
        <authorList>
            <person name="Abd-Alla A."/>
            <person name="Bossin H."/>
            <person name="Cousserans F."/>
            <person name="Parker A."/>
            <person name="Bergoin M."/>
            <person name="Robinson A."/>
        </authorList>
    </citation>
    <scope>NUCLEOTIDE SEQUENCE [LARGE SCALE GENOMIC DNA]</scope>
    <source>
        <strain evidence="2">Isolate Glossina pallidipes/Ethiopia/Seibersdorf/-</strain>
    </source>
</reference>
<accession>B0YLG2</accession>
<name>B0YLG2_GHVS</name>
<proteinExistence type="predicted"/>
<sequence length="271" mass="31600">MIRRNMYNKIDIIENDLENIPQLKYSLIIDKIYSGTKKVLMKAAREELEEKLNINTPGPLGIFNLFNSDFFMKLSEVQCDTISEPKYPKLLLLKVSLITALFNNICFPRKDFFGSIPIVEGIFLHINMLKANIIYRQYNWGDDFITNKTLHGTSINSPFSFFSYNGLANKYIDKLKYNLEVQHLEYNISNNIRKSINDKRISYLKKILRGQFVIKKSNYNENEFVSSNFLSIVNTFLKSVETNKKTHILYVEKNTNHIVLKEISELSLGII</sequence>
<gene>
    <name evidence="1" type="ORF">SGHV008</name>
</gene>
<dbReference type="EMBL" id="EF568108">
    <property type="protein sequence ID" value="ABQ08781.1"/>
    <property type="molecule type" value="Genomic_DNA"/>
</dbReference>
<evidence type="ECO:0000313" key="1">
    <source>
        <dbReference type="EMBL" id="ABQ08781.1"/>
    </source>
</evidence>
<reference evidence="1 2" key="2">
    <citation type="journal article" date="2008" name="J. Virol.">
        <title>Genome analysis of a Glossina pallidipes salivary gland hypertrophy virus reveals a novel, large, double-stranded circular DNA virus.</title>
        <authorList>
            <person name="Abd-Alla A.M."/>
            <person name="Cousserans F."/>
            <person name="Parker A.G."/>
            <person name="Jehle J.A."/>
            <person name="Parker N.J."/>
            <person name="Vlak J.M."/>
            <person name="Robinson A.S."/>
            <person name="Bergoin M."/>
        </authorList>
    </citation>
    <scope>NUCLEOTIDE SEQUENCE [LARGE SCALE GENOMIC DNA]</scope>
    <source>
        <strain evidence="2">Isolate Glossina pallidipes/Ethiopia/Seibersdorf/-</strain>
    </source>
</reference>
<protein>
    <submittedName>
        <fullName evidence="1">Uncharacterized protein</fullName>
    </submittedName>
</protein>
<organism evidence="1 2">
    <name type="scientific">Glossina hytrovirus (isolate Glossina pallidipes/Ethiopia/Seibersdorf/-)</name>
    <name type="common">GHV</name>
    <dbReference type="NCBI Taxonomy" id="379529"/>
    <lineage>
        <taxon>Viruses</taxon>
        <taxon>Viruses incertae sedis</taxon>
        <taxon>Naldaviricetes</taxon>
        <taxon>Lefavirales</taxon>
        <taxon>Hytrosaviridae</taxon>
        <taxon>Glossinavirus</taxon>
        <taxon>Glossinavirus glopallidipedis</taxon>
    </lineage>
</organism>
<dbReference type="Proteomes" id="UP000011301">
    <property type="component" value="Segment"/>
</dbReference>
<organismHost>
    <name type="scientific">Glossina</name>
    <name type="common">tsetse flies</name>
    <dbReference type="NCBI Taxonomy" id="7393"/>
</organismHost>
<evidence type="ECO:0000313" key="2">
    <source>
        <dbReference type="Proteomes" id="UP000011301"/>
    </source>
</evidence>
<dbReference type="GeneID" id="5950925"/>
<dbReference type="RefSeq" id="YP_001686956.1">
    <property type="nucleotide sequence ID" value="NC_010356.1"/>
</dbReference>